<sequence>MQRKKTASGQKFISRNRAPRVQIEYDVEIYGAERTIQLPFVMAVMADLAGKSEVPKTDVSERQFMEISIDNFDDRMKSIKPRVAMQVENTLTGDGILNVDMTFESMEDFNPANVARKIEPLAELLEARTELANLLTYMDGKIGAEELINQVLQNPALLKSLAAAPNTTAEKTTTDDEN</sequence>
<dbReference type="PIRSF" id="PIRSF028301">
    <property type="entry name" value="UCP028301"/>
    <property type="match status" value="1"/>
</dbReference>
<dbReference type="Pfam" id="PF05591">
    <property type="entry name" value="T6SS_VipA"/>
    <property type="match status" value="1"/>
</dbReference>
<evidence type="ECO:0000313" key="2">
    <source>
        <dbReference type="Proteomes" id="UP000029629"/>
    </source>
</evidence>
<dbReference type="GeneID" id="93426831"/>
<dbReference type="eggNOG" id="COG3516">
    <property type="taxonomic scope" value="Bacteria"/>
</dbReference>
<reference evidence="1 2" key="1">
    <citation type="submission" date="2014-07" db="EMBL/GenBank/DDBJ databases">
        <authorList>
            <person name="McCorrison J."/>
            <person name="Sanka R."/>
            <person name="Torralba M."/>
            <person name="Gillis M."/>
            <person name="Haft D.H."/>
            <person name="Methe B."/>
            <person name="Sutton G."/>
            <person name="Nelson K.E."/>
        </authorList>
    </citation>
    <scope>NUCLEOTIDE SEQUENCE [LARGE SCALE GENOMIC DNA]</scope>
    <source>
        <strain evidence="1 2">DNF00040</strain>
    </source>
</reference>
<dbReference type="Proteomes" id="UP000029629">
    <property type="component" value="Unassembled WGS sequence"/>
</dbReference>
<comment type="caution">
    <text evidence="1">The sequence shown here is derived from an EMBL/GenBank/DDBJ whole genome shotgun (WGS) entry which is preliminary data.</text>
</comment>
<organism evidence="1 2">
    <name type="scientific">Oligella urethralis DNF00040</name>
    <dbReference type="NCBI Taxonomy" id="1401065"/>
    <lineage>
        <taxon>Bacteria</taxon>
        <taxon>Pseudomonadati</taxon>
        <taxon>Pseudomonadota</taxon>
        <taxon>Betaproteobacteria</taxon>
        <taxon>Burkholderiales</taxon>
        <taxon>Alcaligenaceae</taxon>
        <taxon>Oligella</taxon>
    </lineage>
</organism>
<evidence type="ECO:0000313" key="1">
    <source>
        <dbReference type="EMBL" id="KGF31650.1"/>
    </source>
</evidence>
<dbReference type="PANTHER" id="PTHR35850">
    <property type="entry name" value="CYTOPLASMIC PROTEIN-RELATED"/>
    <property type="match status" value="1"/>
</dbReference>
<evidence type="ECO:0008006" key="3">
    <source>
        <dbReference type="Google" id="ProtNLM"/>
    </source>
</evidence>
<accession>A0A095ZA36</accession>
<dbReference type="AlphaFoldDB" id="A0A095ZA36"/>
<keyword evidence="2" id="KW-1185">Reference proteome</keyword>
<dbReference type="NCBIfam" id="TIGR03358">
    <property type="entry name" value="VI_chp_5"/>
    <property type="match status" value="1"/>
</dbReference>
<dbReference type="RefSeq" id="WP_018025384.1">
    <property type="nucleotide sequence ID" value="NZ_JRNI01000011.1"/>
</dbReference>
<dbReference type="PANTHER" id="PTHR35850:SF1">
    <property type="entry name" value="TYPE VI SECRETION SYSTEM SHEATH PROTEIN TSSB1"/>
    <property type="match status" value="1"/>
</dbReference>
<name>A0A095ZA36_9BURK</name>
<gene>
    <name evidence="1" type="ORF">HMPREF2130_02615</name>
</gene>
<dbReference type="EMBL" id="JRNI01000011">
    <property type="protein sequence ID" value="KGF31650.1"/>
    <property type="molecule type" value="Genomic_DNA"/>
</dbReference>
<dbReference type="InterPro" id="IPR008312">
    <property type="entry name" value="T6SS_TssB1"/>
</dbReference>
<dbReference type="OrthoDB" id="9789942at2"/>
<proteinExistence type="predicted"/>
<protein>
    <recommendedName>
        <fullName evidence="3">Type VI secretion protein</fullName>
    </recommendedName>
</protein>